<sequence>MTPHPEWTTACHDWETRIVAGLPLTPCPPLYPDQAEAALAIFKELRMVDAPGSPRMGDVVREWVLDFVAAIFGAYNAETGRRLIKEFMLLISKKNGKSTIAAGIMLTALLMNWRLEGEYIVLAPTKEIADNSYKPMAAMIKADDELSVMLKVQDHIRTITHLTTNATLKVVAADGETVSGKKAIGVFIDELWLFGKNPRADAMLLEATGGLASRPEGFVIFATTQSDDPPAGAFLSRLLYARGVRDGTIHDPACYPILYEFPTSMLKAGAHRDVRNAYVTNPNMGTSVDEEFIERGFRQAQEKGEVEFRGFLAKHLNVQIGLALMSNRWPGADFWEQQGLRPAMTLEDLLGRSEVVTVGIDGGGLDDLLGLAVIGRERETRRWLLWTRAWAHPSVMERRKIEAARFEDFAKQGDLVLVERIGEDVEQVAAAVLQVEQSGLLDKVGADSAGIGAILDAMVEAGVPQEKIVAISQGWRLGGAIKTTERKLAEGVIEHGGQPMMAWCVGNAKVEPRGNAILITKQASGSAKIDPLMATFDAVSLMELNPPAQGGSVYESRGIRTV</sequence>
<dbReference type="RefSeq" id="WP_151093364.1">
    <property type="nucleotide sequence ID" value="NZ_CP071520.1"/>
</dbReference>
<feature type="domain" description="Terminase large subunit-like endonuclease" evidence="2">
    <location>
        <begin position="279"/>
        <end position="539"/>
    </location>
</feature>
<protein>
    <submittedName>
        <fullName evidence="3">Terminase large subunit</fullName>
    </submittedName>
</protein>
<dbReference type="InterPro" id="IPR027417">
    <property type="entry name" value="P-loop_NTPase"/>
</dbReference>
<dbReference type="GO" id="GO:0004519">
    <property type="term" value="F:endonuclease activity"/>
    <property type="evidence" value="ECO:0007669"/>
    <property type="project" value="InterPro"/>
</dbReference>
<gene>
    <name evidence="3" type="ORF">J3P46_08665</name>
</gene>
<reference evidence="3 4" key="1">
    <citation type="submission" date="2021-03" db="EMBL/GenBank/DDBJ databases">
        <title>Draft genome sequence of Janthinobacterium sp. strain PLB02 isolated from infected primmorphs (Lubomirskia baicalensis).</title>
        <authorList>
            <person name="Chernogor L.I."/>
            <person name="Belikov S.I."/>
            <person name="Petrushin I.S."/>
        </authorList>
    </citation>
    <scope>NUCLEOTIDE SEQUENCE [LARGE SCALE GENOMIC DNA]</scope>
    <source>
        <strain evidence="3 4">PLB02</strain>
    </source>
</reference>
<dbReference type="AlphaFoldDB" id="A0AAJ4T764"/>
<dbReference type="PANTHER" id="PTHR41287:SF1">
    <property type="entry name" value="PROTEIN YMFN"/>
    <property type="match status" value="1"/>
</dbReference>
<evidence type="ECO:0000259" key="2">
    <source>
        <dbReference type="Pfam" id="PF20441"/>
    </source>
</evidence>
<dbReference type="InterPro" id="IPR046462">
    <property type="entry name" value="TerL_nuclease"/>
</dbReference>
<feature type="domain" description="Terminase large subunit-like ATPase" evidence="1">
    <location>
        <begin position="68"/>
        <end position="198"/>
    </location>
</feature>
<name>A0AAJ4T764_9BURK</name>
<accession>A0AAJ4T764</accession>
<dbReference type="Gene3D" id="3.40.50.300">
    <property type="entry name" value="P-loop containing nucleotide triphosphate hydrolases"/>
    <property type="match status" value="1"/>
</dbReference>
<evidence type="ECO:0000313" key="3">
    <source>
        <dbReference type="EMBL" id="QSX97967.1"/>
    </source>
</evidence>
<dbReference type="Pfam" id="PF20441">
    <property type="entry name" value="TerL_nuclease"/>
    <property type="match status" value="1"/>
</dbReference>
<dbReference type="Proteomes" id="UP000662821">
    <property type="component" value="Chromosome"/>
</dbReference>
<dbReference type="Pfam" id="PF03354">
    <property type="entry name" value="TerL_ATPase"/>
    <property type="match status" value="1"/>
</dbReference>
<dbReference type="EMBL" id="CP071520">
    <property type="protein sequence ID" value="QSX97967.1"/>
    <property type="molecule type" value="Genomic_DNA"/>
</dbReference>
<proteinExistence type="predicted"/>
<dbReference type="InterPro" id="IPR005021">
    <property type="entry name" value="Terminase_largesu-like"/>
</dbReference>
<organism evidence="3 4">
    <name type="scientific">Janthinobacterium lividum</name>
    <dbReference type="NCBI Taxonomy" id="29581"/>
    <lineage>
        <taxon>Bacteria</taxon>
        <taxon>Pseudomonadati</taxon>
        <taxon>Pseudomonadota</taxon>
        <taxon>Betaproteobacteria</taxon>
        <taxon>Burkholderiales</taxon>
        <taxon>Oxalobacteraceae</taxon>
        <taxon>Janthinobacterium</taxon>
    </lineage>
</organism>
<dbReference type="PANTHER" id="PTHR41287">
    <property type="match status" value="1"/>
</dbReference>
<evidence type="ECO:0000259" key="1">
    <source>
        <dbReference type="Pfam" id="PF03354"/>
    </source>
</evidence>
<evidence type="ECO:0000313" key="4">
    <source>
        <dbReference type="Proteomes" id="UP000662821"/>
    </source>
</evidence>
<dbReference type="InterPro" id="IPR046461">
    <property type="entry name" value="TerL_ATPase"/>
</dbReference>